<reference evidence="10" key="1">
    <citation type="submission" date="2018-08" db="EMBL/GenBank/DDBJ databases">
        <authorList>
            <person name="Kim S.-J."/>
            <person name="Jung G.-Y."/>
        </authorList>
    </citation>
    <scope>NUCLEOTIDE SEQUENCE [LARGE SCALE GENOMIC DNA]</scope>
    <source>
        <strain evidence="10">GY_H</strain>
    </source>
</reference>
<dbReference type="EMBL" id="QRGO01000001">
    <property type="protein sequence ID" value="RDV03809.1"/>
    <property type="molecule type" value="Genomic_DNA"/>
</dbReference>
<dbReference type="GO" id="GO:0022857">
    <property type="term" value="F:transmembrane transporter activity"/>
    <property type="evidence" value="ECO:0007669"/>
    <property type="project" value="UniProtKB-UniRule"/>
</dbReference>
<keyword evidence="10" id="KW-1185">Reference proteome</keyword>
<keyword evidence="5 7" id="KW-1133">Transmembrane helix</keyword>
<evidence type="ECO:0000256" key="5">
    <source>
        <dbReference type="ARBA" id="ARBA00022989"/>
    </source>
</evidence>
<keyword evidence="4 7" id="KW-0812">Transmembrane</keyword>
<evidence type="ECO:0000259" key="8">
    <source>
        <dbReference type="Pfam" id="PF06808"/>
    </source>
</evidence>
<comment type="subcellular location">
    <subcellularLocation>
        <location evidence="1 7">Cell inner membrane</location>
        <topology evidence="1 7">Multi-pass membrane protein</topology>
    </subcellularLocation>
</comment>
<feature type="transmembrane region" description="Helical" evidence="7">
    <location>
        <begin position="220"/>
        <end position="242"/>
    </location>
</feature>
<dbReference type="InterPro" id="IPR010656">
    <property type="entry name" value="DctM"/>
</dbReference>
<comment type="similarity">
    <text evidence="7">Belongs to the TRAP transporter large permease family.</text>
</comment>
<evidence type="ECO:0000256" key="4">
    <source>
        <dbReference type="ARBA" id="ARBA00022692"/>
    </source>
</evidence>
<feature type="transmembrane region" description="Helical" evidence="7">
    <location>
        <begin position="407"/>
        <end position="428"/>
    </location>
</feature>
<evidence type="ECO:0000256" key="6">
    <source>
        <dbReference type="ARBA" id="ARBA00023136"/>
    </source>
</evidence>
<dbReference type="PANTHER" id="PTHR33362:SF5">
    <property type="entry name" value="C4-DICARBOXYLATE TRAP TRANSPORTER LARGE PERMEASE PROTEIN DCTM"/>
    <property type="match status" value="1"/>
</dbReference>
<feature type="transmembrane region" description="Helical" evidence="7">
    <location>
        <begin position="248"/>
        <end position="266"/>
    </location>
</feature>
<dbReference type="OrthoDB" id="9783448at2"/>
<feature type="transmembrane region" description="Helical" evidence="7">
    <location>
        <begin position="362"/>
        <end position="387"/>
    </location>
</feature>
<feature type="transmembrane region" description="Helical" evidence="7">
    <location>
        <begin position="100"/>
        <end position="129"/>
    </location>
</feature>
<comment type="subunit">
    <text evidence="7">The complex comprises the extracytoplasmic solute receptor protein and the two transmembrane proteins.</text>
</comment>
<dbReference type="Pfam" id="PF06808">
    <property type="entry name" value="DctM"/>
    <property type="match status" value="1"/>
</dbReference>
<feature type="domain" description="TRAP C4-dicarboxylate transport system permease DctM subunit" evidence="8">
    <location>
        <begin position="12"/>
        <end position="423"/>
    </location>
</feature>
<keyword evidence="3 7" id="KW-0997">Cell inner membrane</keyword>
<keyword evidence="6 7" id="KW-0472">Membrane</keyword>
<dbReference type="AlphaFoldDB" id="A0A371B893"/>
<feature type="transmembrane region" description="Helical" evidence="7">
    <location>
        <begin position="173"/>
        <end position="199"/>
    </location>
</feature>
<evidence type="ECO:0000256" key="2">
    <source>
        <dbReference type="ARBA" id="ARBA00022475"/>
    </source>
</evidence>
<feature type="transmembrane region" description="Helical" evidence="7">
    <location>
        <begin position="278"/>
        <end position="299"/>
    </location>
</feature>
<organism evidence="9 10">
    <name type="scientific">Undibacter mobilis</name>
    <dbReference type="NCBI Taxonomy" id="2292256"/>
    <lineage>
        <taxon>Bacteria</taxon>
        <taxon>Pseudomonadati</taxon>
        <taxon>Pseudomonadota</taxon>
        <taxon>Alphaproteobacteria</taxon>
        <taxon>Hyphomicrobiales</taxon>
        <taxon>Nitrobacteraceae</taxon>
        <taxon>Undibacter</taxon>
    </lineage>
</organism>
<dbReference type="Proteomes" id="UP000263993">
    <property type="component" value="Unassembled WGS sequence"/>
</dbReference>
<evidence type="ECO:0000256" key="1">
    <source>
        <dbReference type="ARBA" id="ARBA00004429"/>
    </source>
</evidence>
<dbReference type="InterPro" id="IPR004681">
    <property type="entry name" value="TRAP_DctM"/>
</dbReference>
<dbReference type="GO" id="GO:0005886">
    <property type="term" value="C:plasma membrane"/>
    <property type="evidence" value="ECO:0007669"/>
    <property type="project" value="UniProtKB-SubCell"/>
</dbReference>
<protein>
    <recommendedName>
        <fullName evidence="7">TRAP transporter large permease protein</fullName>
    </recommendedName>
</protein>
<evidence type="ECO:0000313" key="10">
    <source>
        <dbReference type="Proteomes" id="UP000263993"/>
    </source>
</evidence>
<keyword evidence="7" id="KW-0813">Transport</keyword>
<feature type="transmembrane region" description="Helical" evidence="7">
    <location>
        <begin position="319"/>
        <end position="350"/>
    </location>
</feature>
<name>A0A371B893_9BRAD</name>
<keyword evidence="2" id="KW-1003">Cell membrane</keyword>
<feature type="transmembrane region" description="Helical" evidence="7">
    <location>
        <begin position="141"/>
        <end position="167"/>
    </location>
</feature>
<dbReference type="NCBIfam" id="TIGR00786">
    <property type="entry name" value="dctM"/>
    <property type="match status" value="1"/>
</dbReference>
<evidence type="ECO:0000256" key="7">
    <source>
        <dbReference type="RuleBase" id="RU369079"/>
    </source>
</evidence>
<comment type="function">
    <text evidence="7">Part of the tripartite ATP-independent periplasmic (TRAP) transport system.</text>
</comment>
<dbReference type="PANTHER" id="PTHR33362">
    <property type="entry name" value="SIALIC ACID TRAP TRANSPORTER PERMEASE PROTEIN SIAT-RELATED"/>
    <property type="match status" value="1"/>
</dbReference>
<proteinExistence type="inferred from homology"/>
<dbReference type="RefSeq" id="WP_115515834.1">
    <property type="nucleotide sequence ID" value="NZ_QRGO01000001.1"/>
</dbReference>
<feature type="transmembrane region" description="Helical" evidence="7">
    <location>
        <begin position="60"/>
        <end position="80"/>
    </location>
</feature>
<comment type="caution">
    <text evidence="9">The sequence shown here is derived from an EMBL/GenBank/DDBJ whole genome shotgun (WGS) entry which is preliminary data.</text>
</comment>
<accession>A0A371B893</accession>
<dbReference type="PIRSF" id="PIRSF006066">
    <property type="entry name" value="HI0050"/>
    <property type="match status" value="1"/>
</dbReference>
<sequence length="434" mass="45274">MSPPIIGAIGVLSLLVLIGLRVPVAIAMGIVGIVGGVAINGWTSLGFVLGSQPFVTVVPYSLSVIPLFVMMGAFAARAGLSASLYQALHALIGHWRGGLASATVGACALFGAVCGSSLATAATMARVAIPEMRALGYDDRLSAGVVAAGGTLGILIPPSIIMVIYAIMTEQSIGRMFLAGMIPGILAAVLYVVAVFIVVTLRPAMAPRAPRSNAAAKRAAFGQLAPVALLFGAVMGSIYLNIASPTEAAAVGAFGAMVLAAARGKLTWDVVRESLVETAQTTAVIFLILVGTSVLQFFIETSTLPTLLLELINRFNLPPFGVILIILVIYIILGCFLDSLSMMLITLPIFFPLIIKLGYDPIWFGVLVTSVVEIGLITPPVGMNLFIIASVTEKLKFEVAARGVLPFLAADCVRLLLLASIPSLSLFLPQLLMK</sequence>
<evidence type="ECO:0000313" key="9">
    <source>
        <dbReference type="EMBL" id="RDV03809.1"/>
    </source>
</evidence>
<evidence type="ECO:0000256" key="3">
    <source>
        <dbReference type="ARBA" id="ARBA00022519"/>
    </source>
</evidence>
<gene>
    <name evidence="9" type="ORF">DXH78_03935</name>
</gene>
<feature type="transmembrane region" description="Helical" evidence="7">
    <location>
        <begin position="6"/>
        <end position="39"/>
    </location>
</feature>